<protein>
    <recommendedName>
        <fullName evidence="3">Transposase</fullName>
    </recommendedName>
</protein>
<sequence>MRRFLRDDVVSQTDIDRLHPGWWDLVLTEFERYCAYDPDFATQENARDSIKNHMAGKKIKEHGGKYEDYRPAYLREGVWRKFCSWWRTEQFRKRSISVRDCRGKVQIPHTSGSYSFERRRRDYVVKHKKEPSVLEHFKELHTLRENGALISPEAKEIMDHYEKLCADKNIDPSKTSLELWVKAVGGVRKNKILGYPRIRACDVLGTTRSTRRVGE</sequence>
<dbReference type="EMBL" id="JAUIZM010000011">
    <property type="protein sequence ID" value="KAK1357443.1"/>
    <property type="molecule type" value="Genomic_DNA"/>
</dbReference>
<dbReference type="AlphaFoldDB" id="A0AAD8GZC1"/>
<comment type="caution">
    <text evidence="1">The sequence shown here is derived from an EMBL/GenBank/DDBJ whole genome shotgun (WGS) entry which is preliminary data.</text>
</comment>
<dbReference type="Proteomes" id="UP001237642">
    <property type="component" value="Unassembled WGS sequence"/>
</dbReference>
<reference evidence="1" key="1">
    <citation type="submission" date="2023-02" db="EMBL/GenBank/DDBJ databases">
        <title>Genome of toxic invasive species Heracleum sosnowskyi carries increased number of genes despite the absence of recent whole-genome duplications.</title>
        <authorList>
            <person name="Schelkunov M."/>
            <person name="Shtratnikova V."/>
            <person name="Makarenko M."/>
            <person name="Klepikova A."/>
            <person name="Omelchenko D."/>
            <person name="Novikova G."/>
            <person name="Obukhova E."/>
            <person name="Bogdanov V."/>
            <person name="Penin A."/>
            <person name="Logacheva M."/>
        </authorList>
    </citation>
    <scope>NUCLEOTIDE SEQUENCE</scope>
    <source>
        <strain evidence="1">Hsosn_3</strain>
        <tissue evidence="1">Leaf</tissue>
    </source>
</reference>
<accession>A0AAD8GZC1</accession>
<proteinExistence type="predicted"/>
<reference evidence="1" key="2">
    <citation type="submission" date="2023-05" db="EMBL/GenBank/DDBJ databases">
        <authorList>
            <person name="Schelkunov M.I."/>
        </authorList>
    </citation>
    <scope>NUCLEOTIDE SEQUENCE</scope>
    <source>
        <strain evidence="1">Hsosn_3</strain>
        <tissue evidence="1">Leaf</tissue>
    </source>
</reference>
<dbReference type="Pfam" id="PF03004">
    <property type="entry name" value="Transposase_24"/>
    <property type="match status" value="1"/>
</dbReference>
<evidence type="ECO:0000313" key="1">
    <source>
        <dbReference type="EMBL" id="KAK1357443.1"/>
    </source>
</evidence>
<gene>
    <name evidence="1" type="ORF">POM88_050699</name>
</gene>
<organism evidence="1 2">
    <name type="scientific">Heracleum sosnowskyi</name>
    <dbReference type="NCBI Taxonomy" id="360622"/>
    <lineage>
        <taxon>Eukaryota</taxon>
        <taxon>Viridiplantae</taxon>
        <taxon>Streptophyta</taxon>
        <taxon>Embryophyta</taxon>
        <taxon>Tracheophyta</taxon>
        <taxon>Spermatophyta</taxon>
        <taxon>Magnoliopsida</taxon>
        <taxon>eudicotyledons</taxon>
        <taxon>Gunneridae</taxon>
        <taxon>Pentapetalae</taxon>
        <taxon>asterids</taxon>
        <taxon>campanulids</taxon>
        <taxon>Apiales</taxon>
        <taxon>Apiaceae</taxon>
        <taxon>Apioideae</taxon>
        <taxon>apioid superclade</taxon>
        <taxon>Tordylieae</taxon>
        <taxon>Tordyliinae</taxon>
        <taxon>Heracleum</taxon>
    </lineage>
</organism>
<keyword evidence="2" id="KW-1185">Reference proteome</keyword>
<evidence type="ECO:0000313" key="2">
    <source>
        <dbReference type="Proteomes" id="UP001237642"/>
    </source>
</evidence>
<name>A0AAD8GZC1_9APIA</name>
<evidence type="ECO:0008006" key="3">
    <source>
        <dbReference type="Google" id="ProtNLM"/>
    </source>
</evidence>
<dbReference type="InterPro" id="IPR004252">
    <property type="entry name" value="Probable_transposase_24"/>
</dbReference>